<dbReference type="InterPro" id="IPR029058">
    <property type="entry name" value="AB_hydrolase_fold"/>
</dbReference>
<dbReference type="EMBL" id="SHBF01000008">
    <property type="protein sequence ID" value="RZO27904.1"/>
    <property type="molecule type" value="Genomic_DNA"/>
</dbReference>
<gene>
    <name evidence="1" type="ORF">EVA93_02120</name>
</gene>
<accession>A0A520N342</accession>
<organism evidence="1 2">
    <name type="scientific">SAR86 cluster bacterium</name>
    <dbReference type="NCBI Taxonomy" id="2030880"/>
    <lineage>
        <taxon>Bacteria</taxon>
        <taxon>Pseudomonadati</taxon>
        <taxon>Pseudomonadota</taxon>
        <taxon>Gammaproteobacteria</taxon>
        <taxon>SAR86 cluster</taxon>
    </lineage>
</organism>
<proteinExistence type="predicted"/>
<protein>
    <recommendedName>
        <fullName evidence="3">Alpha/beta hydrolase</fullName>
    </recommendedName>
</protein>
<name>A0A520N342_9GAMM</name>
<sequence length="284" mass="33015">MLSKKSLIYFLFLFFSCEFLSDSVNKVTYASWNKPDVEILYILPKEINENTKVLFIIHGNSRDVEKYLNQWIEPSIDKNVILVAPYFDKISYPNFATLQMATSSGKILEDQSNNLKNSLSLFFSYFKSKYNLSSSAYSIFGFSAGSQFTHRYMLLSDDKQIDKAVLGNAGWYTFINNEPFPYGMRNMPIERDRYEWFLSRQVLLILGAKDNDPNHESLNNSKGARKQGANRFDRGTSYFENIISFSEKNKIPLRWRYKVISNLDHNITIMSQNAIPFLLEGLDY</sequence>
<dbReference type="PROSITE" id="PS51257">
    <property type="entry name" value="PROKAR_LIPOPROTEIN"/>
    <property type="match status" value="1"/>
</dbReference>
<dbReference type="SUPFAM" id="SSF53474">
    <property type="entry name" value="alpha/beta-Hydrolases"/>
    <property type="match status" value="1"/>
</dbReference>
<evidence type="ECO:0000313" key="2">
    <source>
        <dbReference type="Proteomes" id="UP000318710"/>
    </source>
</evidence>
<evidence type="ECO:0008006" key="3">
    <source>
        <dbReference type="Google" id="ProtNLM"/>
    </source>
</evidence>
<evidence type="ECO:0000313" key="1">
    <source>
        <dbReference type="EMBL" id="RZO27904.1"/>
    </source>
</evidence>
<reference evidence="1 2" key="1">
    <citation type="submission" date="2019-02" db="EMBL/GenBank/DDBJ databases">
        <title>Prokaryotic population dynamics and viral predation in marine succession experiment using metagenomics: the confinement effect.</title>
        <authorList>
            <person name="Haro-Moreno J.M."/>
            <person name="Rodriguez-Valera F."/>
            <person name="Lopez-Perez M."/>
        </authorList>
    </citation>
    <scope>NUCLEOTIDE SEQUENCE [LARGE SCALE GENOMIC DNA]</scope>
    <source>
        <strain evidence="1">MED-G160</strain>
    </source>
</reference>
<dbReference type="Proteomes" id="UP000318710">
    <property type="component" value="Unassembled WGS sequence"/>
</dbReference>
<comment type="caution">
    <text evidence="1">The sequence shown here is derived from an EMBL/GenBank/DDBJ whole genome shotgun (WGS) entry which is preliminary data.</text>
</comment>
<dbReference type="AlphaFoldDB" id="A0A520N342"/>
<dbReference type="Gene3D" id="3.40.50.1820">
    <property type="entry name" value="alpha/beta hydrolase"/>
    <property type="match status" value="1"/>
</dbReference>